<dbReference type="RefSeq" id="WP_174719586.1">
    <property type="nucleotide sequence ID" value="NZ_BGML01000001.1"/>
</dbReference>
<feature type="domain" description="Beta/gamma crystallin 'Greek key'" evidence="4">
    <location>
        <begin position="349"/>
        <end position="388"/>
    </location>
</feature>
<evidence type="ECO:0000259" key="4">
    <source>
        <dbReference type="PROSITE" id="PS50915"/>
    </source>
</evidence>
<dbReference type="Gene3D" id="2.60.20.10">
    <property type="entry name" value="Crystallins"/>
    <property type="match status" value="1"/>
</dbReference>
<evidence type="ECO:0000256" key="2">
    <source>
        <dbReference type="ARBA" id="ARBA00022737"/>
    </source>
</evidence>
<evidence type="ECO:0000313" key="6">
    <source>
        <dbReference type="Proteomes" id="UP000029278"/>
    </source>
</evidence>
<dbReference type="EMBL" id="JMQA01000053">
    <property type="protein sequence ID" value="KFM93089.1"/>
    <property type="molecule type" value="Genomic_DNA"/>
</dbReference>
<evidence type="ECO:0000313" key="5">
    <source>
        <dbReference type="EMBL" id="KFM93089.1"/>
    </source>
</evidence>
<dbReference type="PATRIC" id="fig|44252.3.peg.6133"/>
<dbReference type="PROSITE" id="PS50915">
    <property type="entry name" value="CRYSTALLIN_BETA_GAMMA"/>
    <property type="match status" value="1"/>
</dbReference>
<dbReference type="GeneID" id="77008528"/>
<dbReference type="SUPFAM" id="SSF49695">
    <property type="entry name" value="gamma-Crystallin-like"/>
    <property type="match status" value="1"/>
</dbReference>
<comment type="caution">
    <text evidence="5">The sequence shown here is derived from an EMBL/GenBank/DDBJ whole genome shotgun (WGS) entry which is preliminary data.</text>
</comment>
<feature type="signal peptide" evidence="3">
    <location>
        <begin position="1"/>
        <end position="25"/>
    </location>
</feature>
<proteinExistence type="inferred from homology"/>
<comment type="similarity">
    <text evidence="1">Belongs to the beta/gamma-crystallin family.</text>
</comment>
<dbReference type="AlphaFoldDB" id="A0A090Y3V9"/>
<dbReference type="HOGENOM" id="CLU_049596_0_0_9"/>
<protein>
    <submittedName>
        <fullName evidence="5">Beta/Gamma crystallin family protein</fullName>
    </submittedName>
</protein>
<dbReference type="STRING" id="44252.DJ90_2828"/>
<keyword evidence="6" id="KW-1185">Reference proteome</keyword>
<evidence type="ECO:0000256" key="3">
    <source>
        <dbReference type="SAM" id="SignalP"/>
    </source>
</evidence>
<reference evidence="5 6" key="1">
    <citation type="submission" date="2014-04" db="EMBL/GenBank/DDBJ databases">
        <authorList>
            <person name="Bishop-Lilly K.A."/>
            <person name="Broomall S.M."/>
            <person name="Chain P.S."/>
            <person name="Chertkov O."/>
            <person name="Coyne S.R."/>
            <person name="Daligault H.E."/>
            <person name="Davenport K.W."/>
            <person name="Erkkila T."/>
            <person name="Frey K.G."/>
            <person name="Gibbons H.S."/>
            <person name="Gu W."/>
            <person name="Jaissle J."/>
            <person name="Johnson S.L."/>
            <person name="Koroleva G.I."/>
            <person name="Ladner J.T."/>
            <person name="Lo C.-C."/>
            <person name="Minogue T.D."/>
            <person name="Munk C."/>
            <person name="Palacios G.F."/>
            <person name="Redden C.L."/>
            <person name="Rosenzweig C.N."/>
            <person name="Scholz M.B."/>
            <person name="Teshima H."/>
            <person name="Xu Y."/>
        </authorList>
    </citation>
    <scope>NUCLEOTIDE SEQUENCE [LARGE SCALE GENOMIC DNA]</scope>
    <source>
        <strain evidence="5 6">8244</strain>
    </source>
</reference>
<sequence>MKKSVALLMALVMVFGLLPQIPANAASAPPSTWQEHWFEHKELLKLAYYDDEVAVYFDDDINPNQANWIYSTAADVWKYTKQTYGSMGGDGRLYVVVHNKKYSGGHPGYYYNADHDYRNVIDIGGSDFSSRSGWNLDILVHEIAHIVEFAANGAKGSPAFRLWGDSKWAEIYQYDVYKALGYDSEAQRVYDSFVCKSESFPQAGTYWFKNWYYPVYDNYGKNQTLTRFFQLLAQYFPRNSAGYFTRDLNMGEYVHFMSGAAKADLKSLASGAFGWMNEYENQYQAARRDFPQITYGGDVTISEGAVFYGDANYGGFAVALGVDTYNYNDMLAAGIPNDKLSSVKVTPGIKVTLYEHKDFQGASKVLLADTSYVGDDFNDKTSSIKIERVN</sequence>
<dbReference type="InterPro" id="IPR011024">
    <property type="entry name" value="G_crystallin-like"/>
</dbReference>
<keyword evidence="2" id="KW-0677">Repeat</keyword>
<evidence type="ECO:0000256" key="1">
    <source>
        <dbReference type="ARBA" id="ARBA00009646"/>
    </source>
</evidence>
<dbReference type="InterPro" id="IPR001064">
    <property type="entry name" value="Beta/gamma_crystallin"/>
</dbReference>
<keyword evidence="3" id="KW-0732">Signal</keyword>
<gene>
    <name evidence="5" type="ORF">DJ90_2828</name>
</gene>
<feature type="chain" id="PRO_5001866932" evidence="3">
    <location>
        <begin position="26"/>
        <end position="390"/>
    </location>
</feature>
<accession>A0A090Y3V9</accession>
<dbReference type="Proteomes" id="UP000029278">
    <property type="component" value="Unassembled WGS sequence"/>
</dbReference>
<name>A0A090Y3V9_PAEMA</name>
<organism evidence="5 6">
    <name type="scientific">Paenibacillus macerans</name>
    <name type="common">Bacillus macerans</name>
    <dbReference type="NCBI Taxonomy" id="44252"/>
    <lineage>
        <taxon>Bacteria</taxon>
        <taxon>Bacillati</taxon>
        <taxon>Bacillota</taxon>
        <taxon>Bacilli</taxon>
        <taxon>Bacillales</taxon>
        <taxon>Paenibacillaceae</taxon>
        <taxon>Paenibacillus</taxon>
    </lineage>
</organism>